<comment type="caution">
    <text evidence="2">The sequence shown here is derived from an EMBL/GenBank/DDBJ whole genome shotgun (WGS) entry which is preliminary data.</text>
</comment>
<name>A0A4V5PLH6_9BACT</name>
<dbReference type="EMBL" id="SSMQ01000057">
    <property type="protein sequence ID" value="TKC99368.1"/>
    <property type="molecule type" value="Genomic_DNA"/>
</dbReference>
<protein>
    <submittedName>
        <fullName evidence="2">General secretion pathway protein GspC</fullName>
    </submittedName>
</protein>
<evidence type="ECO:0000256" key="1">
    <source>
        <dbReference type="SAM" id="MobiDB-lite"/>
    </source>
</evidence>
<feature type="region of interest" description="Disordered" evidence="1">
    <location>
        <begin position="77"/>
        <end position="110"/>
    </location>
</feature>
<organism evidence="2 3">
    <name type="scientific">Polyangium fumosum</name>
    <dbReference type="NCBI Taxonomy" id="889272"/>
    <lineage>
        <taxon>Bacteria</taxon>
        <taxon>Pseudomonadati</taxon>
        <taxon>Myxococcota</taxon>
        <taxon>Polyangia</taxon>
        <taxon>Polyangiales</taxon>
        <taxon>Polyangiaceae</taxon>
        <taxon>Polyangium</taxon>
    </lineage>
</organism>
<dbReference type="RefSeq" id="WP_136934005.1">
    <property type="nucleotide sequence ID" value="NZ_SSMQ01000057.1"/>
</dbReference>
<feature type="region of interest" description="Disordered" evidence="1">
    <location>
        <begin position="41"/>
        <end position="65"/>
    </location>
</feature>
<feature type="compositionally biased region" description="Pro residues" evidence="1">
    <location>
        <begin position="44"/>
        <end position="54"/>
    </location>
</feature>
<dbReference type="AlphaFoldDB" id="A0A4V5PLH6"/>
<reference evidence="2 3" key="1">
    <citation type="submission" date="2019-04" db="EMBL/GenBank/DDBJ databases">
        <authorList>
            <person name="Li Y."/>
            <person name="Wang J."/>
        </authorList>
    </citation>
    <scope>NUCLEOTIDE SEQUENCE [LARGE SCALE GENOMIC DNA]</scope>
    <source>
        <strain evidence="2 3">DSM 14668</strain>
    </source>
</reference>
<gene>
    <name evidence="2" type="ORF">E8A74_37985</name>
</gene>
<evidence type="ECO:0000313" key="3">
    <source>
        <dbReference type="Proteomes" id="UP000309215"/>
    </source>
</evidence>
<dbReference type="OrthoDB" id="341285at2"/>
<dbReference type="Proteomes" id="UP000309215">
    <property type="component" value="Unassembled WGS sequence"/>
</dbReference>
<feature type="region of interest" description="Disordered" evidence="1">
    <location>
        <begin position="182"/>
        <end position="205"/>
    </location>
</feature>
<accession>A0A4V5PLH6</accession>
<sequence length="323" mass="34778">MGLDAILKRYFPAVICLLIASAAYFQASGMGELVAGSVLLDPSSMPPPPPPPKSGAPHTSSGQERSVNAAPILGRNPFDSITGPLDGKPVELPSASEAPPPDNSDPYNDPVCDVGKVLLITQSEDPDWSFAAIAGSDGKATLRRRGDDVSGHQIYWIGWDRVWLMSGSSRCQMQVHGEPPKKIAAAPSATTTPDAPKPKGKGKGVPKEIADKIHKVSENQFDIERSVVDQILENQAELMRSARIVPEKEGDKVVGIRLFGVRPESLLGTLGLENGDRLQSINGFEMSDPQKALEAYARLRTADKLQVSVNRRGKPMNIDFNIK</sequence>
<proteinExistence type="predicted"/>
<dbReference type="InterPro" id="IPR036034">
    <property type="entry name" value="PDZ_sf"/>
</dbReference>
<dbReference type="Gene3D" id="2.30.42.10">
    <property type="match status" value="1"/>
</dbReference>
<evidence type="ECO:0000313" key="2">
    <source>
        <dbReference type="EMBL" id="TKC99368.1"/>
    </source>
</evidence>
<keyword evidence="3" id="KW-1185">Reference proteome</keyword>
<dbReference type="NCBIfam" id="NF041515">
    <property type="entry name" value="GspC_delta"/>
    <property type="match status" value="1"/>
</dbReference>
<feature type="compositionally biased region" description="Low complexity" evidence="1">
    <location>
        <begin position="182"/>
        <end position="194"/>
    </location>
</feature>
<dbReference type="SUPFAM" id="SSF50156">
    <property type="entry name" value="PDZ domain-like"/>
    <property type="match status" value="1"/>
</dbReference>